<feature type="transmembrane region" description="Helical" evidence="6">
    <location>
        <begin position="139"/>
        <end position="160"/>
    </location>
</feature>
<name>A0A075H4B8_9ARCH</name>
<keyword evidence="3 6" id="KW-0812">Transmembrane</keyword>
<evidence type="ECO:0000256" key="6">
    <source>
        <dbReference type="SAM" id="Phobius"/>
    </source>
</evidence>
<comment type="subcellular location">
    <subcellularLocation>
        <location evidence="1">Cell membrane</location>
        <topology evidence="1">Multi-pass membrane protein</topology>
    </subcellularLocation>
</comment>
<sequence>MALEQVLLTWIHITCAAIWVGGSLFIGVVFAPILKKMSMPIEERLQLMIKVGRRFNKLAVPALIILMATGMYQAHLILQKSDILLESSYGNILVIKIILVVALIVTFAIHVRVIRKDVEEKIMSKQISDVQLQVLRKKIIVLGEITVILSVIILFLAAALNSGGQF</sequence>
<reference evidence="8" key="1">
    <citation type="journal article" date="2014" name="Genome Biol. Evol.">
        <title>Pangenome evidence for extensive interdomain horizontal transfer affecting lineage core and shell genes in uncultured planktonic thaumarchaeota and euryarchaeota.</title>
        <authorList>
            <person name="Deschamps P."/>
            <person name="Zivanovic Y."/>
            <person name="Moreira D."/>
            <person name="Rodriguez-Valera F."/>
            <person name="Lopez-Garcia P."/>
        </authorList>
    </citation>
    <scope>NUCLEOTIDE SEQUENCE</scope>
</reference>
<dbReference type="GO" id="GO:0006825">
    <property type="term" value="P:copper ion transport"/>
    <property type="evidence" value="ECO:0007669"/>
    <property type="project" value="InterPro"/>
</dbReference>
<dbReference type="PANTHER" id="PTHR34820">
    <property type="entry name" value="INNER MEMBRANE PROTEIN YEBZ"/>
    <property type="match status" value="1"/>
</dbReference>
<dbReference type="EMBL" id="KF900909">
    <property type="protein sequence ID" value="AIF11101.1"/>
    <property type="molecule type" value="Genomic_DNA"/>
</dbReference>
<evidence type="ECO:0000313" key="8">
    <source>
        <dbReference type="EMBL" id="AIF11101.1"/>
    </source>
</evidence>
<keyword evidence="4 6" id="KW-1133">Transmembrane helix</keyword>
<accession>A0A075H4B8</accession>
<evidence type="ECO:0000256" key="4">
    <source>
        <dbReference type="ARBA" id="ARBA00022989"/>
    </source>
</evidence>
<dbReference type="GO" id="GO:0005886">
    <property type="term" value="C:plasma membrane"/>
    <property type="evidence" value="ECO:0007669"/>
    <property type="project" value="UniProtKB-SubCell"/>
</dbReference>
<keyword evidence="2" id="KW-1003">Cell membrane</keyword>
<proteinExistence type="predicted"/>
<feature type="transmembrane region" description="Helical" evidence="6">
    <location>
        <begin position="92"/>
        <end position="114"/>
    </location>
</feature>
<feature type="domain" description="Copper resistance protein D" evidence="7">
    <location>
        <begin position="51"/>
        <end position="160"/>
    </location>
</feature>
<evidence type="ECO:0000256" key="3">
    <source>
        <dbReference type="ARBA" id="ARBA00022692"/>
    </source>
</evidence>
<protein>
    <recommendedName>
        <fullName evidence="7">Copper resistance protein D domain-containing protein</fullName>
    </recommendedName>
</protein>
<dbReference type="InterPro" id="IPR008457">
    <property type="entry name" value="Cu-R_CopD_dom"/>
</dbReference>
<evidence type="ECO:0000256" key="2">
    <source>
        <dbReference type="ARBA" id="ARBA00022475"/>
    </source>
</evidence>
<feature type="transmembrane region" description="Helical" evidence="6">
    <location>
        <begin position="6"/>
        <end position="34"/>
    </location>
</feature>
<evidence type="ECO:0000256" key="5">
    <source>
        <dbReference type="ARBA" id="ARBA00023136"/>
    </source>
</evidence>
<evidence type="ECO:0000256" key="1">
    <source>
        <dbReference type="ARBA" id="ARBA00004651"/>
    </source>
</evidence>
<dbReference type="InterPro" id="IPR032694">
    <property type="entry name" value="CopC/D"/>
</dbReference>
<feature type="transmembrane region" description="Helical" evidence="6">
    <location>
        <begin position="55"/>
        <end position="72"/>
    </location>
</feature>
<dbReference type="Pfam" id="PF05425">
    <property type="entry name" value="CopD"/>
    <property type="match status" value="1"/>
</dbReference>
<dbReference type="AlphaFoldDB" id="A0A075H4B8"/>
<keyword evidence="5 6" id="KW-0472">Membrane</keyword>
<organism evidence="8">
    <name type="scientific">uncultured marine thaumarchaeote KM3_49_A08</name>
    <dbReference type="NCBI Taxonomy" id="1456171"/>
    <lineage>
        <taxon>Archaea</taxon>
        <taxon>Nitrososphaerota</taxon>
        <taxon>environmental samples</taxon>
    </lineage>
</organism>
<evidence type="ECO:0000259" key="7">
    <source>
        <dbReference type="Pfam" id="PF05425"/>
    </source>
</evidence>
<dbReference type="PANTHER" id="PTHR34820:SF4">
    <property type="entry name" value="INNER MEMBRANE PROTEIN YEBZ"/>
    <property type="match status" value="1"/>
</dbReference>